<feature type="chain" id="PRO_5011490119" description="Copper amine oxidase" evidence="2">
    <location>
        <begin position="31"/>
        <end position="457"/>
    </location>
</feature>
<evidence type="ECO:0000256" key="2">
    <source>
        <dbReference type="SAM" id="SignalP"/>
    </source>
</evidence>
<feature type="transmembrane region" description="Helical" evidence="1">
    <location>
        <begin position="431"/>
        <end position="450"/>
    </location>
</feature>
<keyword evidence="4" id="KW-1185">Reference proteome</keyword>
<keyword evidence="1" id="KW-1133">Transmembrane helix</keyword>
<organism evidence="3 4">
    <name type="scientific">Halobacillus aidingensis</name>
    <dbReference type="NCBI Taxonomy" id="240303"/>
    <lineage>
        <taxon>Bacteria</taxon>
        <taxon>Bacillati</taxon>
        <taxon>Bacillota</taxon>
        <taxon>Bacilli</taxon>
        <taxon>Bacillales</taxon>
        <taxon>Bacillaceae</taxon>
        <taxon>Halobacillus</taxon>
    </lineage>
</organism>
<accession>A0A1H0K4V9</accession>
<reference evidence="4" key="1">
    <citation type="submission" date="2016-10" db="EMBL/GenBank/DDBJ databases">
        <authorList>
            <person name="Varghese N."/>
            <person name="Submissions S."/>
        </authorList>
    </citation>
    <scope>NUCLEOTIDE SEQUENCE [LARGE SCALE GENOMIC DNA]</scope>
    <source>
        <strain evidence="4">CGMCC 1.3703</strain>
    </source>
</reference>
<feature type="signal peptide" evidence="2">
    <location>
        <begin position="1"/>
        <end position="30"/>
    </location>
</feature>
<dbReference type="EMBL" id="FNIZ01000005">
    <property type="protein sequence ID" value="SDO50802.1"/>
    <property type="molecule type" value="Genomic_DNA"/>
</dbReference>
<name>A0A1H0K4V9_HALAD</name>
<protein>
    <recommendedName>
        <fullName evidence="5">Copper amine oxidase</fullName>
    </recommendedName>
</protein>
<keyword evidence="1" id="KW-0472">Membrane</keyword>
<keyword evidence="1" id="KW-0812">Transmembrane</keyword>
<evidence type="ECO:0000256" key="1">
    <source>
        <dbReference type="SAM" id="Phobius"/>
    </source>
</evidence>
<sequence>MKKQINWKKSLIALPMSAALMLPTATVTFADDHGDHNEKMSDVTVSTPAADLRATLDQSLSEHAYLAVVTMQKGIEGAEDFDAAAAALEGNTQDLTAAIASVYGDEAGQQFESMWSEHIGYFVDYVKATAEEDEAGREEALNNLDNYREDFSMFLETATDERLEASALAEGLQMHVNQLVGAFDNYEEGDFDEAYQKLRTSIDHMYGVGKGLSTAITDQFPDKFENTNPATPAADLRADLNHLLSEHAALAVLAMQKGGDGAEDFENAAAALSNNTEDLSAAITSVYGEEAGQQFEEMWSEHIGYFVDYVEATGSGDEEAKEQALTALDGYRADFSEFLDTATEGGLEAEATAEGLQMHVNQLTGSFDSYVEGDFDAAYDQLREAYAHMYGVGEGLSGAIVAQNPEMFASNMPSEMPKTGLGGTADDGMNAWMIAFASMAAVLFATAIGVRKSKNNA</sequence>
<dbReference type="STRING" id="240303.SAMN05421677_105217"/>
<dbReference type="Proteomes" id="UP000198860">
    <property type="component" value="Unassembled WGS sequence"/>
</dbReference>
<evidence type="ECO:0000313" key="3">
    <source>
        <dbReference type="EMBL" id="SDO50802.1"/>
    </source>
</evidence>
<gene>
    <name evidence="3" type="ORF">SAMN05421677_105217</name>
</gene>
<keyword evidence="2" id="KW-0732">Signal</keyword>
<evidence type="ECO:0008006" key="5">
    <source>
        <dbReference type="Google" id="ProtNLM"/>
    </source>
</evidence>
<proteinExistence type="predicted"/>
<evidence type="ECO:0000313" key="4">
    <source>
        <dbReference type="Proteomes" id="UP000198860"/>
    </source>
</evidence>
<dbReference type="AlphaFoldDB" id="A0A1H0K4V9"/>
<dbReference type="RefSeq" id="WP_425250616.1">
    <property type="nucleotide sequence ID" value="NZ_FNIZ01000005.1"/>
</dbReference>